<dbReference type="Proteomes" id="UP000307749">
    <property type="component" value="Unassembled WGS sequence"/>
</dbReference>
<proteinExistence type="predicted"/>
<dbReference type="Gene3D" id="1.10.10.2830">
    <property type="match status" value="1"/>
</dbReference>
<dbReference type="InterPro" id="IPR003115">
    <property type="entry name" value="ParB_N"/>
</dbReference>
<evidence type="ECO:0000259" key="1">
    <source>
        <dbReference type="SMART" id="SM00470"/>
    </source>
</evidence>
<dbReference type="EMBL" id="MWQO01000033">
    <property type="protein sequence ID" value="THD10081.1"/>
    <property type="molecule type" value="Genomic_DNA"/>
</dbReference>
<evidence type="ECO:0000313" key="3">
    <source>
        <dbReference type="Proteomes" id="UP000307749"/>
    </source>
</evidence>
<accession>A0A4V3UTC2</accession>
<evidence type="ECO:0000313" key="2">
    <source>
        <dbReference type="EMBL" id="THD10081.1"/>
    </source>
</evidence>
<keyword evidence="3" id="KW-1185">Reference proteome</keyword>
<reference evidence="2 3" key="1">
    <citation type="submission" date="2017-02" db="EMBL/GenBank/DDBJ databases">
        <title>Whole genome sequencing of Metallibacterium scheffleri DSM 24874 (T).</title>
        <authorList>
            <person name="Kumar S."/>
            <person name="Patil P."/>
            <person name="Patil P.B."/>
        </authorList>
    </citation>
    <scope>NUCLEOTIDE SEQUENCE [LARGE SCALE GENOMIC DNA]</scope>
    <source>
        <strain evidence="2 3">DSM 24874</strain>
    </source>
</reference>
<dbReference type="STRING" id="993689.GCA_002077135_00097"/>
<name>A0A4V3UTC2_9GAMM</name>
<dbReference type="AlphaFoldDB" id="A0A4V3UTC2"/>
<dbReference type="SUPFAM" id="SSF109709">
    <property type="entry name" value="KorB DNA-binding domain-like"/>
    <property type="match status" value="1"/>
</dbReference>
<dbReference type="OrthoDB" id="6846089at2"/>
<organism evidence="2 3">
    <name type="scientific">Metallibacterium scheffleri</name>
    <dbReference type="NCBI Taxonomy" id="993689"/>
    <lineage>
        <taxon>Bacteria</taxon>
        <taxon>Pseudomonadati</taxon>
        <taxon>Pseudomonadota</taxon>
        <taxon>Gammaproteobacteria</taxon>
        <taxon>Lysobacterales</taxon>
        <taxon>Rhodanobacteraceae</taxon>
        <taxon>Metallibacterium</taxon>
    </lineage>
</organism>
<gene>
    <name evidence="2" type="ORF">B1806_09430</name>
</gene>
<dbReference type="SMART" id="SM00470">
    <property type="entry name" value="ParB"/>
    <property type="match status" value="1"/>
</dbReference>
<dbReference type="RefSeq" id="WP_081130160.1">
    <property type="nucleotide sequence ID" value="NZ_LDOS01000005.1"/>
</dbReference>
<sequence length="296" mass="32050">MSKSAVIPSADFSVNLVSGRVKQVKLAHRRNDSLSWVDPATIKTIPGFNARVRTPDYEAYTDALASDMLENGYRISKPVTAFVADEGGEDVIYVVGGHTRLEAVRRAIDRGADIAEIPVLFLPKTTSVDDLTVDLIKDNEGRPLSTYEKALVIKRLVNAGHGETEIAKRLGMTATQVSNLEVLAGAPKSMVNHIIADEVSASMVIELLKTHGSKAPEVLEEALQKAKNSGKTRAKPADATTPEKLYLKAVRKQVPRLMAVATTVRSDPGYASLSGETREQIEALFVELESIKQSAS</sequence>
<comment type="caution">
    <text evidence="2">The sequence shown here is derived from an EMBL/GenBank/DDBJ whole genome shotgun (WGS) entry which is preliminary data.</text>
</comment>
<protein>
    <recommendedName>
        <fullName evidence="1">ParB-like N-terminal domain-containing protein</fullName>
    </recommendedName>
</protein>
<feature type="domain" description="ParB-like N-terminal" evidence="1">
    <location>
        <begin position="35"/>
        <end position="139"/>
    </location>
</feature>